<gene>
    <name evidence="11 15" type="primary">tig</name>
    <name evidence="15" type="ORF">GCM10011328_29770</name>
</gene>
<protein>
    <recommendedName>
        <fullName evidence="4 11">Trigger factor</fullName>
        <shortName evidence="11">TF</shortName>
        <ecNumber evidence="3 11">5.2.1.8</ecNumber>
    </recommendedName>
    <alternativeName>
        <fullName evidence="10 11">PPIase</fullName>
    </alternativeName>
</protein>
<keyword evidence="11" id="KW-0963">Cytoplasm</keyword>
<evidence type="ECO:0000256" key="7">
    <source>
        <dbReference type="ARBA" id="ARBA00023186"/>
    </source>
</evidence>
<evidence type="ECO:0000256" key="2">
    <source>
        <dbReference type="ARBA" id="ARBA00005464"/>
    </source>
</evidence>
<sequence length="434" mass="48491">MQVSVETTQGLGRRVTITVPADSIEKAVSSELVNVSKKVRIDGFRKGKVPKHIIEQRYGASVRQDVLGDLMQRNFVDAIIKEKINPAGAPNYVPGEYKLGEDFNYTVEFEVYPEVELKDLENIEVEKPVVEVNDADVDTMLETLRKQQADWKETDAAVTAEDRVTVDFSGSIDGEEFEGGKASDFVLAMGQGRMIPGFEDGLLGHKAGEEFTIDVNFPEDYHAENLKGKSAKFAITLKKVEERELPELTPEFIKRFGVADGSIEGLRAEVRKNMERELKGAVRNRIKTQAIDGLVNANDIDVPAALIDGEVDVLRRQAAQRFGGDEKQALELPRELFEEQAKRRVVVGLLLGEVISQHELKADEERVKALIEEMASAYEDPSEVVEFYSKNKELMNNMRNVALEEQAVETLLSKAKVTEKATTFTELMNQTQPA</sequence>
<name>A0ABQ1GYA0_9GAMM</name>
<feature type="domain" description="PPIase FKBP-type" evidence="14">
    <location>
        <begin position="161"/>
        <end position="246"/>
    </location>
</feature>
<dbReference type="SUPFAM" id="SSF54534">
    <property type="entry name" value="FKBP-like"/>
    <property type="match status" value="1"/>
</dbReference>
<evidence type="ECO:0000313" key="16">
    <source>
        <dbReference type="Proteomes" id="UP000627464"/>
    </source>
</evidence>
<reference evidence="16" key="1">
    <citation type="journal article" date="2019" name="Int. J. Syst. Evol. Microbiol.">
        <title>The Global Catalogue of Microorganisms (GCM) 10K type strain sequencing project: providing services to taxonomists for standard genome sequencing and annotation.</title>
        <authorList>
            <consortium name="The Broad Institute Genomics Platform"/>
            <consortium name="The Broad Institute Genome Sequencing Center for Infectious Disease"/>
            <person name="Wu L."/>
            <person name="Ma J."/>
        </authorList>
    </citation>
    <scope>NUCLEOTIDE SEQUENCE [LARGE SCALE GENOMIC DNA]</scope>
    <source>
        <strain evidence="16">CGMCC 1.12806</strain>
    </source>
</reference>
<evidence type="ECO:0000256" key="8">
    <source>
        <dbReference type="ARBA" id="ARBA00023235"/>
    </source>
</evidence>
<keyword evidence="7 11" id="KW-0143">Chaperone</keyword>
<dbReference type="RefSeq" id="WP_188474330.1">
    <property type="nucleotide sequence ID" value="NZ_BMFZ01000008.1"/>
</dbReference>
<accession>A0ABQ1GYA0</accession>
<dbReference type="Gene3D" id="3.10.50.40">
    <property type="match status" value="1"/>
</dbReference>
<dbReference type="SUPFAM" id="SSF102735">
    <property type="entry name" value="Trigger factor ribosome-binding domain"/>
    <property type="match status" value="1"/>
</dbReference>
<comment type="similarity">
    <text evidence="2 11 13">Belongs to the FKBP-type PPIase family. Tig subfamily.</text>
</comment>
<dbReference type="Pfam" id="PF00254">
    <property type="entry name" value="FKBP_C"/>
    <property type="match status" value="1"/>
</dbReference>
<keyword evidence="6 11" id="KW-0697">Rotamase</keyword>
<dbReference type="Pfam" id="PF05698">
    <property type="entry name" value="Trigger_C"/>
    <property type="match status" value="1"/>
</dbReference>
<evidence type="ECO:0000256" key="4">
    <source>
        <dbReference type="ARBA" id="ARBA00016902"/>
    </source>
</evidence>
<evidence type="ECO:0000256" key="12">
    <source>
        <dbReference type="PROSITE-ProRule" id="PRU00277"/>
    </source>
</evidence>
<dbReference type="InterPro" id="IPR001179">
    <property type="entry name" value="PPIase_FKBP_dom"/>
</dbReference>
<dbReference type="InterPro" id="IPR005215">
    <property type="entry name" value="Trig_fac"/>
</dbReference>
<dbReference type="InterPro" id="IPR008880">
    <property type="entry name" value="Trigger_fac_C"/>
</dbReference>
<dbReference type="InterPro" id="IPR037041">
    <property type="entry name" value="Trigger_fac_C_sf"/>
</dbReference>
<dbReference type="NCBIfam" id="TIGR00115">
    <property type="entry name" value="tig"/>
    <property type="match status" value="1"/>
</dbReference>
<comment type="caution">
    <text evidence="15">The sequence shown here is derived from an EMBL/GenBank/DDBJ whole genome shotgun (WGS) entry which is preliminary data.</text>
</comment>
<comment type="function">
    <text evidence="11">Involved in protein export. Acts as a chaperone by maintaining the newly synthesized protein in an open conformation. Functions as a peptidyl-prolyl cis-trans isomerase.</text>
</comment>
<keyword evidence="5 11" id="KW-0132">Cell division</keyword>
<dbReference type="Gene3D" id="3.30.70.1050">
    <property type="entry name" value="Trigger factor ribosome-binding domain"/>
    <property type="match status" value="1"/>
</dbReference>
<dbReference type="InterPro" id="IPR046357">
    <property type="entry name" value="PPIase_dom_sf"/>
</dbReference>
<keyword evidence="8 11" id="KW-0413">Isomerase</keyword>
<dbReference type="EC" id="5.2.1.8" evidence="3 11"/>
<evidence type="ECO:0000256" key="5">
    <source>
        <dbReference type="ARBA" id="ARBA00022618"/>
    </source>
</evidence>
<dbReference type="InterPro" id="IPR027304">
    <property type="entry name" value="Trigger_fact/SurA_dom_sf"/>
</dbReference>
<evidence type="ECO:0000259" key="14">
    <source>
        <dbReference type="PROSITE" id="PS50059"/>
    </source>
</evidence>
<organism evidence="15 16">
    <name type="scientific">Hafnia psychrotolerans</name>
    <dbReference type="NCBI Taxonomy" id="1477018"/>
    <lineage>
        <taxon>Bacteria</taxon>
        <taxon>Pseudomonadati</taxon>
        <taxon>Pseudomonadota</taxon>
        <taxon>Gammaproteobacteria</taxon>
        <taxon>Enterobacterales</taxon>
        <taxon>Hafniaceae</taxon>
        <taxon>Hafnia</taxon>
    </lineage>
</organism>
<dbReference type="PIRSF" id="PIRSF003095">
    <property type="entry name" value="Trigger_factor"/>
    <property type="match status" value="1"/>
</dbReference>
<dbReference type="HAMAP" id="MF_00303">
    <property type="entry name" value="Trigger_factor_Tig"/>
    <property type="match status" value="1"/>
</dbReference>
<evidence type="ECO:0000256" key="9">
    <source>
        <dbReference type="ARBA" id="ARBA00023306"/>
    </source>
</evidence>
<dbReference type="SUPFAM" id="SSF109998">
    <property type="entry name" value="Triger factor/SurA peptide-binding domain-like"/>
    <property type="match status" value="1"/>
</dbReference>
<dbReference type="Pfam" id="PF05697">
    <property type="entry name" value="Trigger_N"/>
    <property type="match status" value="1"/>
</dbReference>
<keyword evidence="9 11" id="KW-0131">Cell cycle</keyword>
<comment type="domain">
    <text evidence="11">Consists of 3 domains; the N-terminus binds the ribosome, the middle domain has PPIase activity, while the C-terminus has intrinsic chaperone activity on its own.</text>
</comment>
<dbReference type="PANTHER" id="PTHR30560">
    <property type="entry name" value="TRIGGER FACTOR CHAPERONE AND PEPTIDYL-PROLYL CIS/TRANS ISOMERASE"/>
    <property type="match status" value="1"/>
</dbReference>
<evidence type="ECO:0000256" key="11">
    <source>
        <dbReference type="HAMAP-Rule" id="MF_00303"/>
    </source>
</evidence>
<comment type="catalytic activity">
    <reaction evidence="1 11 12">
        <text>[protein]-peptidylproline (omega=180) = [protein]-peptidylproline (omega=0)</text>
        <dbReference type="Rhea" id="RHEA:16237"/>
        <dbReference type="Rhea" id="RHEA-COMP:10747"/>
        <dbReference type="Rhea" id="RHEA-COMP:10748"/>
        <dbReference type="ChEBI" id="CHEBI:83833"/>
        <dbReference type="ChEBI" id="CHEBI:83834"/>
        <dbReference type="EC" id="5.2.1.8"/>
    </reaction>
</comment>
<comment type="subcellular location">
    <subcellularLocation>
        <location evidence="11">Cytoplasm</location>
    </subcellularLocation>
    <text evidence="11">About half TF is bound to the ribosome near the polypeptide exit tunnel while the other half is free in the cytoplasm.</text>
</comment>
<dbReference type="EMBL" id="BMFZ01000008">
    <property type="protein sequence ID" value="GGA52310.1"/>
    <property type="molecule type" value="Genomic_DNA"/>
</dbReference>
<evidence type="ECO:0000256" key="3">
    <source>
        <dbReference type="ARBA" id="ARBA00013194"/>
    </source>
</evidence>
<dbReference type="Proteomes" id="UP000627464">
    <property type="component" value="Unassembled WGS sequence"/>
</dbReference>
<evidence type="ECO:0000256" key="10">
    <source>
        <dbReference type="ARBA" id="ARBA00029986"/>
    </source>
</evidence>
<proteinExistence type="inferred from homology"/>
<dbReference type="PROSITE" id="PS50059">
    <property type="entry name" value="FKBP_PPIASE"/>
    <property type="match status" value="1"/>
</dbReference>
<dbReference type="InterPro" id="IPR036611">
    <property type="entry name" value="Trigger_fac_ribosome-bd_sf"/>
</dbReference>
<evidence type="ECO:0000313" key="15">
    <source>
        <dbReference type="EMBL" id="GGA52310.1"/>
    </source>
</evidence>
<dbReference type="InterPro" id="IPR008881">
    <property type="entry name" value="Trigger_fac_ribosome-bd_bac"/>
</dbReference>
<evidence type="ECO:0000256" key="6">
    <source>
        <dbReference type="ARBA" id="ARBA00023110"/>
    </source>
</evidence>
<dbReference type="PANTHER" id="PTHR30560:SF3">
    <property type="entry name" value="TRIGGER FACTOR-LIKE PROTEIN TIG, CHLOROPLASTIC"/>
    <property type="match status" value="1"/>
</dbReference>
<evidence type="ECO:0000256" key="1">
    <source>
        <dbReference type="ARBA" id="ARBA00000971"/>
    </source>
</evidence>
<keyword evidence="16" id="KW-1185">Reference proteome</keyword>
<dbReference type="Gene3D" id="1.10.3120.10">
    <property type="entry name" value="Trigger factor, C-terminal domain"/>
    <property type="match status" value="1"/>
</dbReference>
<evidence type="ECO:0000256" key="13">
    <source>
        <dbReference type="RuleBase" id="RU003914"/>
    </source>
</evidence>